<dbReference type="AlphaFoldDB" id="A0A848MII9"/>
<organism evidence="5 6">
    <name type="scientific">Rouxiella aceris</name>
    <dbReference type="NCBI Taxonomy" id="2703884"/>
    <lineage>
        <taxon>Bacteria</taxon>
        <taxon>Pseudomonadati</taxon>
        <taxon>Pseudomonadota</taxon>
        <taxon>Gammaproteobacteria</taxon>
        <taxon>Enterobacterales</taxon>
        <taxon>Yersiniaceae</taxon>
        <taxon>Rouxiella</taxon>
    </lineage>
</organism>
<proteinExistence type="inferred from homology"/>
<dbReference type="PANTHER" id="PTHR40055:SF2">
    <property type="entry name" value="DNA GYRASE INHIBITOR"/>
    <property type="match status" value="1"/>
</dbReference>
<dbReference type="Pfam" id="PF06445">
    <property type="entry name" value="GyrI-like"/>
    <property type="match status" value="1"/>
</dbReference>
<accession>A0A848MII9</accession>
<dbReference type="HAMAP" id="MF_01896">
    <property type="entry name" value="DNA_gyrase_inhibitor"/>
    <property type="match status" value="1"/>
</dbReference>
<keyword evidence="1 3" id="KW-0963">Cytoplasm</keyword>
<dbReference type="PANTHER" id="PTHR40055">
    <property type="entry name" value="TRANSCRIPTIONAL REGULATOR YGIV-RELATED"/>
    <property type="match status" value="1"/>
</dbReference>
<dbReference type="SUPFAM" id="SSF55136">
    <property type="entry name" value="Probable bacterial effector-binding domain"/>
    <property type="match status" value="1"/>
</dbReference>
<protein>
    <recommendedName>
        <fullName evidence="3">DNA gyrase inhibitor</fullName>
    </recommendedName>
</protein>
<evidence type="ECO:0000313" key="6">
    <source>
        <dbReference type="Proteomes" id="UP000585363"/>
    </source>
</evidence>
<dbReference type="SMART" id="SM00871">
    <property type="entry name" value="AraC_E_bind"/>
    <property type="match status" value="1"/>
</dbReference>
<dbReference type="GO" id="GO:0005737">
    <property type="term" value="C:cytoplasm"/>
    <property type="evidence" value="ECO:0007669"/>
    <property type="project" value="UniProtKB-SubCell"/>
</dbReference>
<dbReference type="InterPro" id="IPR024911">
    <property type="entry name" value="SmbC"/>
</dbReference>
<evidence type="ECO:0000259" key="4">
    <source>
        <dbReference type="SMART" id="SM00871"/>
    </source>
</evidence>
<comment type="subcellular location">
    <subcellularLocation>
        <location evidence="3">Cytoplasm</location>
    </subcellularLocation>
</comment>
<evidence type="ECO:0000313" key="5">
    <source>
        <dbReference type="EMBL" id="NMP27013.1"/>
    </source>
</evidence>
<dbReference type="Gene3D" id="3.20.80.10">
    <property type="entry name" value="Regulatory factor, effector binding domain"/>
    <property type="match status" value="1"/>
</dbReference>
<reference evidence="5 6" key="1">
    <citation type="submission" date="2020-01" db="EMBL/GenBank/DDBJ databases">
        <authorList>
            <person name="Lee S.D."/>
        </authorList>
    </citation>
    <scope>NUCLEOTIDE SEQUENCE [LARGE SCALE GENOMIC DNA]</scope>
    <source>
        <strain evidence="5 6">SAP-1</strain>
    </source>
</reference>
<evidence type="ECO:0000256" key="3">
    <source>
        <dbReference type="HAMAP-Rule" id="MF_01896"/>
    </source>
</evidence>
<dbReference type="EMBL" id="JAADJU010000004">
    <property type="protein sequence ID" value="NMP27013.1"/>
    <property type="molecule type" value="Genomic_DNA"/>
</dbReference>
<feature type="domain" description="AraC effector-binding" evidence="4">
    <location>
        <begin position="1"/>
        <end position="153"/>
    </location>
</feature>
<reference evidence="5 6" key="2">
    <citation type="submission" date="2020-06" db="EMBL/GenBank/DDBJ databases">
        <title>Polyphasic characterization of a Rahnella strain isolated from tree sap.</title>
        <authorList>
            <person name="Kim I.S."/>
        </authorList>
    </citation>
    <scope>NUCLEOTIDE SEQUENCE [LARGE SCALE GENOMIC DNA]</scope>
    <source>
        <strain evidence="5 6">SAP-1</strain>
    </source>
</reference>
<dbReference type="InterPro" id="IPR029442">
    <property type="entry name" value="GyrI-like"/>
</dbReference>
<comment type="function">
    <text evidence="3">Inhibits the supercoiling activity of DNA gyrase. Acts by inhibiting DNA gyrase at an early step, prior to (or at the step of) binding of DNA by the gyrase. It protects cells against toxins that target DNA gyrase, by inhibiting activity of these toxins and reducing the formation of lethal double-strand breaks in the cell.</text>
</comment>
<keyword evidence="6" id="KW-1185">Reference proteome</keyword>
<dbReference type="GO" id="GO:0008657">
    <property type="term" value="F:DNA topoisomerase type II (double strand cut, ATP-hydrolyzing) inhibitor activity"/>
    <property type="evidence" value="ECO:0007669"/>
    <property type="project" value="UniProtKB-UniRule"/>
</dbReference>
<comment type="similarity">
    <text evidence="3">Belongs to the DNA gyrase inhibitor family.</text>
</comment>
<keyword evidence="2 3" id="KW-0346">Stress response</keyword>
<comment type="caution">
    <text evidence="5">The sequence shown here is derived from an EMBL/GenBank/DDBJ whole genome shotgun (WGS) entry which is preliminary data.</text>
</comment>
<gene>
    <name evidence="3" type="primary">sbmC</name>
    <name evidence="5" type="ORF">GW590_09050</name>
</gene>
<sequence length="159" mass="17755">MPFMILEKPAKTIASYRVTGPYTTTVKQGFEVLMPWAKQLNLQDADWLTLFLDNPNTTDPQACRAEPSVSVSKDFQLPDNSAGIRLQTLPAGTYAAYHITIGDGNFAKAWTDFFTLHLANSGYRPDGRVCYEHYLNDGSLTGVFEVVLYQSVEKIAVIR</sequence>
<name>A0A848MII9_9GAMM</name>
<dbReference type="InterPro" id="IPR010499">
    <property type="entry name" value="AraC_E-bd"/>
</dbReference>
<dbReference type="Proteomes" id="UP000585363">
    <property type="component" value="Unassembled WGS sequence"/>
</dbReference>
<comment type="subunit">
    <text evidence="3">Interacts with DNA gyrase.</text>
</comment>
<evidence type="ECO:0000256" key="2">
    <source>
        <dbReference type="ARBA" id="ARBA00023016"/>
    </source>
</evidence>
<dbReference type="InterPro" id="IPR011256">
    <property type="entry name" value="Reg_factor_effector_dom_sf"/>
</dbReference>
<dbReference type="InterPro" id="IPR050908">
    <property type="entry name" value="SmbC-like"/>
</dbReference>
<evidence type="ECO:0000256" key="1">
    <source>
        <dbReference type="ARBA" id="ARBA00022490"/>
    </source>
</evidence>